<dbReference type="PANTHER" id="PTHR31280">
    <property type="entry name" value="PROTEIN UNC-13 HOMOLOG"/>
    <property type="match status" value="1"/>
</dbReference>
<accession>A0ABC9C0B7</accession>
<gene>
    <name evidence="3" type="ORF">URODEC1_LOCUS70748</name>
</gene>
<evidence type="ECO:0000313" key="4">
    <source>
        <dbReference type="Proteomes" id="UP001497457"/>
    </source>
</evidence>
<dbReference type="PROSITE" id="PS51258">
    <property type="entry name" value="MHD1"/>
    <property type="match status" value="1"/>
</dbReference>
<dbReference type="InterPro" id="IPR008528">
    <property type="entry name" value="unc-13_homologue"/>
</dbReference>
<name>A0ABC9C0B7_9POAL</name>
<dbReference type="Proteomes" id="UP001497457">
    <property type="component" value="Chromosome 28b"/>
</dbReference>
<dbReference type="Pfam" id="PF25761">
    <property type="entry name" value="TPR_PATROL1"/>
    <property type="match status" value="1"/>
</dbReference>
<protein>
    <submittedName>
        <fullName evidence="3">Uncharacterized protein</fullName>
    </submittedName>
</protein>
<reference evidence="3 4" key="2">
    <citation type="submission" date="2024-10" db="EMBL/GenBank/DDBJ databases">
        <authorList>
            <person name="Ryan C."/>
        </authorList>
    </citation>
    <scope>NUCLEOTIDE SEQUENCE [LARGE SCALE GENOMIC DNA]</scope>
</reference>
<keyword evidence="4" id="KW-1185">Reference proteome</keyword>
<dbReference type="InterPro" id="IPR014770">
    <property type="entry name" value="Munc13_1"/>
</dbReference>
<feature type="domain" description="MHD1" evidence="1">
    <location>
        <begin position="456"/>
        <end position="577"/>
    </location>
</feature>
<proteinExistence type="predicted"/>
<dbReference type="InterPro" id="IPR057984">
    <property type="entry name" value="PATROL1_C"/>
</dbReference>
<dbReference type="EMBL" id="OZ075138">
    <property type="protein sequence ID" value="CAL5012128.1"/>
    <property type="molecule type" value="Genomic_DNA"/>
</dbReference>
<organism evidence="3 4">
    <name type="scientific">Urochloa decumbens</name>
    <dbReference type="NCBI Taxonomy" id="240449"/>
    <lineage>
        <taxon>Eukaryota</taxon>
        <taxon>Viridiplantae</taxon>
        <taxon>Streptophyta</taxon>
        <taxon>Embryophyta</taxon>
        <taxon>Tracheophyta</taxon>
        <taxon>Spermatophyta</taxon>
        <taxon>Magnoliopsida</taxon>
        <taxon>Liliopsida</taxon>
        <taxon>Poales</taxon>
        <taxon>Poaceae</taxon>
        <taxon>PACMAD clade</taxon>
        <taxon>Panicoideae</taxon>
        <taxon>Panicodae</taxon>
        <taxon>Paniceae</taxon>
        <taxon>Melinidinae</taxon>
        <taxon>Urochloa</taxon>
    </lineage>
</organism>
<dbReference type="PANTHER" id="PTHR31280:SF23">
    <property type="entry name" value="RETINOL DEHYDROGENASE 13"/>
    <property type="match status" value="1"/>
</dbReference>
<evidence type="ECO:0000259" key="2">
    <source>
        <dbReference type="PROSITE" id="PS51259"/>
    </source>
</evidence>
<feature type="domain" description="MHD2" evidence="2">
    <location>
        <begin position="705"/>
        <end position="815"/>
    </location>
</feature>
<evidence type="ECO:0000313" key="3">
    <source>
        <dbReference type="EMBL" id="CAL5012128.1"/>
    </source>
</evidence>
<dbReference type="InterPro" id="IPR014772">
    <property type="entry name" value="Munc13_dom-2"/>
</dbReference>
<sequence>MARLPSSSYPAAATTAPPLPFPLPDLGVALSATDLRATAYELLVAASRATGAKPLTYIPQYATAGGKLKGGFGLGSSASFNGGTTAVLELVRVRMGVTAEADARIRRVLLRVAAGQLGTPAESMVWPFEFLQKCKASDFSDPLEYEAWQTRNFKLLEAGLLVHPLVPLKKSSSSAKRMRQIIHEAYDGKLETGRNSESVRRLRSAVMSLACRSLDETSDECHWADGFPLNLHIYKMLVDACFDVEEGTVVEEIDETMELLKKVWPIFGVNQMLHNLYFTWELFNHFVMLGQADIELLSATENLLVEVANDAKITKDPDYCDVLSSSLSSIMGWTEKRLLAYHETFDTGNIYSLQYIVSIGISTAKILFEDQDRSYEYHSGAKGDIDVARSRIETYIHSSLRTAFSHKMEEGASKSPILKKWHPLAVGVAVATLHACFGNELKKFIAGITELTPDAAQLLKEADKLEKDLVHIAVEDSMDIDDGAVSLLRQMPPYEARTLMANLTWNPKDNNRDSFAPSSMEMLHLIEETLDAFFELSIPTDSTLLADLTAGLDKCLHYYVSKVKAGCGTQSTLFPQLPHLTRCDVGSKLFKKNEKPQFLVKRGSQVGSTTGNEASSLPGLCLRINTLHYIQNELENLDKKTKACLRSAELAQPDVPDELNINFELSQEACQEGIRQLCETTAYMVIFNDLSHVLMDTLYVGSPASNRILPLLKELGPILRTISSTVCNKVRNSLITALMKASFDGFLLVLLAGGPTRAFCCQDYQIIEDDFRALRGLYLTYSEGLPEEIVARASSEVKSILPLLQTDTESLIERFKKTISESYEVTAKSRFPMPPVPAHWSPDNPNTILRVLCYRKDEAATKFLKKTYDLPKTL</sequence>
<evidence type="ECO:0000259" key="1">
    <source>
        <dbReference type="PROSITE" id="PS51258"/>
    </source>
</evidence>
<dbReference type="AlphaFoldDB" id="A0ABC9C0B7"/>
<reference evidence="4" key="1">
    <citation type="submission" date="2024-06" db="EMBL/GenBank/DDBJ databases">
        <authorList>
            <person name="Ryan C."/>
        </authorList>
    </citation>
    <scope>NUCLEOTIDE SEQUENCE [LARGE SCALE GENOMIC DNA]</scope>
</reference>
<dbReference type="PROSITE" id="PS51259">
    <property type="entry name" value="MHD2"/>
    <property type="match status" value="1"/>
</dbReference>